<reference evidence="2 3" key="1">
    <citation type="submission" date="2016-10" db="EMBL/GenBank/DDBJ databases">
        <authorList>
            <person name="de Groot N.N."/>
        </authorList>
    </citation>
    <scope>NUCLEOTIDE SEQUENCE [LARGE SCALE GENOMIC DNA]</scope>
    <source>
        <strain evidence="2 3">DSM 23399</strain>
    </source>
</reference>
<evidence type="ECO:0000313" key="2">
    <source>
        <dbReference type="EMBL" id="SFA91162.1"/>
    </source>
</evidence>
<organism evidence="2 3">
    <name type="scientific">Algoriphagus aquimarinus</name>
    <dbReference type="NCBI Taxonomy" id="237018"/>
    <lineage>
        <taxon>Bacteria</taxon>
        <taxon>Pseudomonadati</taxon>
        <taxon>Bacteroidota</taxon>
        <taxon>Cytophagia</taxon>
        <taxon>Cytophagales</taxon>
        <taxon>Cyclobacteriaceae</taxon>
        <taxon>Algoriphagus</taxon>
    </lineage>
</organism>
<dbReference type="Proteomes" id="UP000198790">
    <property type="component" value="Unassembled WGS sequence"/>
</dbReference>
<evidence type="ECO:0008006" key="4">
    <source>
        <dbReference type="Google" id="ProtNLM"/>
    </source>
</evidence>
<keyword evidence="1" id="KW-0732">Signal</keyword>
<sequence>MKKLFTLLFVAGIAAGAFAKSEGTTVLIRKTETTKVAVSFNEAPQGTVIVKITDSEDRLILRDRINKDEAFAKKYDLKSLPQGSYSVEVMDESGVLRTASFNNFVTEVPAVFSRVSPMGDNQYRLLVSNLQSKDVEVMIYDGDKLIHTEKIDNPQGLHKIYTLSNLSGAGINFKVKTASGFEGYVTSL</sequence>
<accession>A0A1I0WQX4</accession>
<name>A0A1I0WQX4_9BACT</name>
<keyword evidence="3" id="KW-1185">Reference proteome</keyword>
<dbReference type="RefSeq" id="WP_092894818.1">
    <property type="nucleotide sequence ID" value="NZ_CAXBKE010000007.1"/>
</dbReference>
<gene>
    <name evidence="2" type="ORF">SAMN04489723_102273</name>
</gene>
<dbReference type="OrthoDB" id="978867at2"/>
<feature type="signal peptide" evidence="1">
    <location>
        <begin position="1"/>
        <end position="19"/>
    </location>
</feature>
<evidence type="ECO:0000256" key="1">
    <source>
        <dbReference type="SAM" id="SignalP"/>
    </source>
</evidence>
<dbReference type="AlphaFoldDB" id="A0A1I0WQX4"/>
<dbReference type="EMBL" id="FOKK01000002">
    <property type="protein sequence ID" value="SFA91162.1"/>
    <property type="molecule type" value="Genomic_DNA"/>
</dbReference>
<feature type="chain" id="PRO_5011594611" description="Por secretion system C-terminal sorting domain-containing protein" evidence="1">
    <location>
        <begin position="20"/>
        <end position="188"/>
    </location>
</feature>
<evidence type="ECO:0000313" key="3">
    <source>
        <dbReference type="Proteomes" id="UP000198790"/>
    </source>
</evidence>
<proteinExistence type="predicted"/>
<protein>
    <recommendedName>
        <fullName evidence="4">Por secretion system C-terminal sorting domain-containing protein</fullName>
    </recommendedName>
</protein>